<feature type="domain" description="AIG1-type G" evidence="4">
    <location>
        <begin position="2"/>
        <end position="228"/>
    </location>
</feature>
<dbReference type="Proteomes" id="UP000789572">
    <property type="component" value="Unassembled WGS sequence"/>
</dbReference>
<organism evidence="5 6">
    <name type="scientific">Paraglomus occultum</name>
    <dbReference type="NCBI Taxonomy" id="144539"/>
    <lineage>
        <taxon>Eukaryota</taxon>
        <taxon>Fungi</taxon>
        <taxon>Fungi incertae sedis</taxon>
        <taxon>Mucoromycota</taxon>
        <taxon>Glomeromycotina</taxon>
        <taxon>Glomeromycetes</taxon>
        <taxon>Paraglomerales</taxon>
        <taxon>Paraglomeraceae</taxon>
        <taxon>Paraglomus</taxon>
    </lineage>
</organism>
<sequence>MVETKTVLLIGRTGRGKSALANVVTNTNNFKENERSISETKEIQTEKFKDNNGLNYLVIDTPGIGDTQLPTEKILDIIAEAVYLVKDGVSQVFFITNGRFEQYEMATYNLLRTVIFDQDITKHTAVVRTRFKDFKNSKKCENDIALMIERGGELAEIIKSCQGRVLHVDNPPISIVSAHNESEKERENREKKLALHKKSRDKSKEKILDHLKKTSSESYRPPKLQELSKEIVSYMESKKELERELTKKLQVKKFKRLKVKI</sequence>
<evidence type="ECO:0000256" key="1">
    <source>
        <dbReference type="ARBA" id="ARBA00022741"/>
    </source>
</evidence>
<keyword evidence="6" id="KW-1185">Reference proteome</keyword>
<dbReference type="PANTHER" id="PTHR10903:SF184">
    <property type="entry name" value="GTP-BINDING PROTEIN A"/>
    <property type="match status" value="1"/>
</dbReference>
<keyword evidence="2" id="KW-0342">GTP-binding</keyword>
<feature type="compositionally biased region" description="Basic and acidic residues" evidence="3">
    <location>
        <begin position="202"/>
        <end position="215"/>
    </location>
</feature>
<dbReference type="InterPro" id="IPR045058">
    <property type="entry name" value="GIMA/IAN/Toc"/>
</dbReference>
<dbReference type="Pfam" id="PF04548">
    <property type="entry name" value="AIG1"/>
    <property type="match status" value="1"/>
</dbReference>
<keyword evidence="1" id="KW-0547">Nucleotide-binding</keyword>
<gene>
    <name evidence="5" type="ORF">POCULU_LOCUS328</name>
</gene>
<accession>A0A9N8VL01</accession>
<feature type="region of interest" description="Disordered" evidence="3">
    <location>
        <begin position="194"/>
        <end position="222"/>
    </location>
</feature>
<evidence type="ECO:0000313" key="5">
    <source>
        <dbReference type="EMBL" id="CAG8456471.1"/>
    </source>
</evidence>
<dbReference type="InterPro" id="IPR027417">
    <property type="entry name" value="P-loop_NTPase"/>
</dbReference>
<dbReference type="PROSITE" id="PS51720">
    <property type="entry name" value="G_AIG1"/>
    <property type="match status" value="1"/>
</dbReference>
<evidence type="ECO:0000313" key="6">
    <source>
        <dbReference type="Proteomes" id="UP000789572"/>
    </source>
</evidence>
<dbReference type="AlphaFoldDB" id="A0A9N8VL01"/>
<protein>
    <submittedName>
        <fullName evidence="5">1442_t:CDS:1</fullName>
    </submittedName>
</protein>
<dbReference type="GO" id="GO:0005525">
    <property type="term" value="F:GTP binding"/>
    <property type="evidence" value="ECO:0007669"/>
    <property type="project" value="UniProtKB-KW"/>
</dbReference>
<dbReference type="Gene3D" id="3.40.50.300">
    <property type="entry name" value="P-loop containing nucleotide triphosphate hydrolases"/>
    <property type="match status" value="1"/>
</dbReference>
<dbReference type="SUPFAM" id="SSF52540">
    <property type="entry name" value="P-loop containing nucleoside triphosphate hydrolases"/>
    <property type="match status" value="1"/>
</dbReference>
<comment type="caution">
    <text evidence="5">The sequence shown here is derived from an EMBL/GenBank/DDBJ whole genome shotgun (WGS) entry which is preliminary data.</text>
</comment>
<dbReference type="OrthoDB" id="8954335at2759"/>
<proteinExistence type="predicted"/>
<evidence type="ECO:0000256" key="2">
    <source>
        <dbReference type="ARBA" id="ARBA00023134"/>
    </source>
</evidence>
<name>A0A9N8VL01_9GLOM</name>
<reference evidence="5" key="1">
    <citation type="submission" date="2021-06" db="EMBL/GenBank/DDBJ databases">
        <authorList>
            <person name="Kallberg Y."/>
            <person name="Tangrot J."/>
            <person name="Rosling A."/>
        </authorList>
    </citation>
    <scope>NUCLEOTIDE SEQUENCE</scope>
    <source>
        <strain evidence="5">IA702</strain>
    </source>
</reference>
<dbReference type="PANTHER" id="PTHR10903">
    <property type="entry name" value="GTPASE, IMAP FAMILY MEMBER-RELATED"/>
    <property type="match status" value="1"/>
</dbReference>
<evidence type="ECO:0000259" key="4">
    <source>
        <dbReference type="PROSITE" id="PS51720"/>
    </source>
</evidence>
<evidence type="ECO:0000256" key="3">
    <source>
        <dbReference type="SAM" id="MobiDB-lite"/>
    </source>
</evidence>
<dbReference type="EMBL" id="CAJVPJ010000016">
    <property type="protein sequence ID" value="CAG8456471.1"/>
    <property type="molecule type" value="Genomic_DNA"/>
</dbReference>
<dbReference type="InterPro" id="IPR006703">
    <property type="entry name" value="G_AIG1"/>
</dbReference>